<dbReference type="Proteomes" id="UP001196413">
    <property type="component" value="Unassembled WGS sequence"/>
</dbReference>
<proteinExistence type="predicted"/>
<reference evidence="2" key="1">
    <citation type="submission" date="2021-06" db="EMBL/GenBank/DDBJ databases">
        <title>Parelaphostrongylus tenuis whole genome reference sequence.</title>
        <authorList>
            <person name="Garwood T.J."/>
            <person name="Larsen P.A."/>
            <person name="Fountain-Jones N.M."/>
            <person name="Garbe J.R."/>
            <person name="Macchietto M.G."/>
            <person name="Kania S.A."/>
            <person name="Gerhold R.W."/>
            <person name="Richards J.E."/>
            <person name="Wolf T.M."/>
        </authorList>
    </citation>
    <scope>NUCLEOTIDE SEQUENCE</scope>
    <source>
        <strain evidence="2">MNPRO001-30</strain>
        <tissue evidence="2">Meninges</tissue>
    </source>
</reference>
<gene>
    <name evidence="2" type="ORF">KIN20_000203</name>
</gene>
<evidence type="ECO:0000313" key="3">
    <source>
        <dbReference type="Proteomes" id="UP001196413"/>
    </source>
</evidence>
<evidence type="ECO:0000259" key="1">
    <source>
        <dbReference type="Pfam" id="PF25378"/>
    </source>
</evidence>
<evidence type="ECO:0000313" key="2">
    <source>
        <dbReference type="EMBL" id="KAJ1345628.1"/>
    </source>
</evidence>
<dbReference type="Pfam" id="PF25378">
    <property type="entry name" value="PUA_NSUN2"/>
    <property type="match status" value="1"/>
</dbReference>
<feature type="domain" description="RNA cytosine-C(5)-methyltransferase NSUN2-like PUA" evidence="1">
    <location>
        <begin position="90"/>
        <end position="136"/>
    </location>
</feature>
<protein>
    <recommendedName>
        <fullName evidence="1">RNA cytosine-C(5)-methyltransferase NSUN2-like PUA domain-containing protein</fullName>
    </recommendedName>
</protein>
<sequence length="177" mass="20740">MLLFSAPIFKKNKMFKDEPFTFLKKDDERWFRYQKPTMASKKTSNTRTCSVVRLAEHDVNCRQLFFANQCGEGFGRTKPMIQLESLKCRYAVREQSAGSLVLYSDRSNPVCTWVGFHTVSPYLCKEERIHMLRMMGVDCSEIEQMMRSKRKHKAAAERLAASEENETNKVVIQERFF</sequence>
<dbReference type="EMBL" id="JAHQIW010000036">
    <property type="protein sequence ID" value="KAJ1345628.1"/>
    <property type="molecule type" value="Genomic_DNA"/>
</dbReference>
<name>A0AAD5QBB6_PARTN</name>
<comment type="caution">
    <text evidence="2">The sequence shown here is derived from an EMBL/GenBank/DDBJ whole genome shotgun (WGS) entry which is preliminary data.</text>
</comment>
<accession>A0AAD5QBB6</accession>
<dbReference type="AlphaFoldDB" id="A0AAD5QBB6"/>
<keyword evidence="3" id="KW-1185">Reference proteome</keyword>
<dbReference type="InterPro" id="IPR057286">
    <property type="entry name" value="PUA_NSUN2"/>
</dbReference>
<organism evidence="2 3">
    <name type="scientific">Parelaphostrongylus tenuis</name>
    <name type="common">Meningeal worm</name>
    <dbReference type="NCBI Taxonomy" id="148309"/>
    <lineage>
        <taxon>Eukaryota</taxon>
        <taxon>Metazoa</taxon>
        <taxon>Ecdysozoa</taxon>
        <taxon>Nematoda</taxon>
        <taxon>Chromadorea</taxon>
        <taxon>Rhabditida</taxon>
        <taxon>Rhabditina</taxon>
        <taxon>Rhabditomorpha</taxon>
        <taxon>Strongyloidea</taxon>
        <taxon>Metastrongylidae</taxon>
        <taxon>Parelaphostrongylus</taxon>
    </lineage>
</organism>